<evidence type="ECO:0000313" key="1">
    <source>
        <dbReference type="EMBL" id="KXB40118.1"/>
    </source>
</evidence>
<dbReference type="AlphaFoldDB" id="A0A133YA93"/>
<sequence length="58" mass="6905">MAKSQLDVLKEEFQSECKVINLKYEYEGYSGKEQWAIISELSKEEILKKYKPIVQDYI</sequence>
<proteinExistence type="predicted"/>
<dbReference type="Proteomes" id="UP000070080">
    <property type="component" value="Unassembled WGS sequence"/>
</dbReference>
<accession>A0A133YA93</accession>
<dbReference type="RefSeq" id="WP_156422975.1">
    <property type="nucleotide sequence ID" value="NZ_CP118869.1"/>
</dbReference>
<dbReference type="EMBL" id="LSCV01000031">
    <property type="protein sequence ID" value="KXB40118.1"/>
    <property type="molecule type" value="Genomic_DNA"/>
</dbReference>
<dbReference type="OrthoDB" id="1655297at2"/>
<keyword evidence="2" id="KW-1185">Reference proteome</keyword>
<name>A0A133YA93_9FIRM</name>
<protein>
    <submittedName>
        <fullName evidence="1">Uncharacterized protein</fullName>
    </submittedName>
</protein>
<comment type="caution">
    <text evidence="1">The sequence shown here is derived from an EMBL/GenBank/DDBJ whole genome shotgun (WGS) entry which is preliminary data.</text>
</comment>
<reference evidence="2" key="1">
    <citation type="submission" date="2016-01" db="EMBL/GenBank/DDBJ databases">
        <authorList>
            <person name="Mitreva M."/>
            <person name="Pepin K.H."/>
            <person name="Mihindukulasuriya K.A."/>
            <person name="Fulton R."/>
            <person name="Fronick C."/>
            <person name="O'Laughlin M."/>
            <person name="Miner T."/>
            <person name="Herter B."/>
            <person name="Rosa B.A."/>
            <person name="Cordes M."/>
            <person name="Tomlinson C."/>
            <person name="Wollam A."/>
            <person name="Palsikar V.B."/>
            <person name="Mardis E.R."/>
            <person name="Wilson R.K."/>
        </authorList>
    </citation>
    <scope>NUCLEOTIDE SEQUENCE [LARGE SCALE GENOMIC DNA]</scope>
    <source>
        <strain evidence="2">KA00274</strain>
    </source>
</reference>
<organism evidence="1 2">
    <name type="scientific">Amygdalobacter nucleatus</name>
    <dbReference type="NCBI Taxonomy" id="3029274"/>
    <lineage>
        <taxon>Bacteria</taxon>
        <taxon>Bacillati</taxon>
        <taxon>Bacillota</taxon>
        <taxon>Clostridia</taxon>
        <taxon>Eubacteriales</taxon>
        <taxon>Oscillospiraceae</taxon>
        <taxon>Amygdalobacter</taxon>
    </lineage>
</organism>
<gene>
    <name evidence="1" type="ORF">HMPREF1872_00928</name>
</gene>
<evidence type="ECO:0000313" key="2">
    <source>
        <dbReference type="Proteomes" id="UP000070080"/>
    </source>
</evidence>
<dbReference type="STRING" id="1497955.HMPREF1872_00928"/>